<evidence type="ECO:0000259" key="1">
    <source>
        <dbReference type="Pfam" id="PF10547"/>
    </source>
</evidence>
<dbReference type="AlphaFoldDB" id="A0A414SK74"/>
<proteinExistence type="predicted"/>
<name>A0A414SK74_9FIRM</name>
<sequence>MNGLAVKDIEFNGATLRAAQDAVGKIWVGVRWICQGMGFDENRIDNERKKMQKDIVVSKGVKFYSLGQDRAKSDVLCIDLDYLPLWLAKISITPTMQKENPDLVQKLITYQLKAKDVLAEAFLPKKEEIVPAQSNMIQLQFPNLPDYSGNFQELNEKINKLYSDMGKLANLLIEMKEGSKISVDIPNSVNHGNLLEVLEHSAITEWKKKIYSMIDRLIDAGKCKERSECLQYIYKYMNKNYGIVWDQEMKEYAIQNGKKPSTIDLTYNNETYRSIFESILVDLVENNTSQDEEMVCMTDKIITPLIAKYNDNSNAGCATYRLVYARMDKIKPICWSNREARYINKHEKKTATKKNIINDSKSLMKIFRAAVKQMLEEE</sequence>
<dbReference type="Pfam" id="PF10547">
    <property type="entry name" value="P22_AR_N"/>
    <property type="match status" value="1"/>
</dbReference>
<dbReference type="Proteomes" id="UP000284220">
    <property type="component" value="Unassembled WGS sequence"/>
</dbReference>
<evidence type="ECO:0000313" key="3">
    <source>
        <dbReference type="Proteomes" id="UP000284220"/>
    </source>
</evidence>
<evidence type="ECO:0000313" key="2">
    <source>
        <dbReference type="EMBL" id="RHG19993.1"/>
    </source>
</evidence>
<comment type="caution">
    <text evidence="2">The sequence shown here is derived from an EMBL/GenBank/DDBJ whole genome shotgun (WGS) entry which is preliminary data.</text>
</comment>
<accession>A0A414SK74</accession>
<protein>
    <recommendedName>
        <fullName evidence="1">Antirepressor protein ant N-terminal domain-containing protein</fullName>
    </recommendedName>
</protein>
<dbReference type="EMBL" id="QRHZ01000001">
    <property type="protein sequence ID" value="RHG19993.1"/>
    <property type="molecule type" value="Genomic_DNA"/>
</dbReference>
<dbReference type="RefSeq" id="WP_118197315.1">
    <property type="nucleotide sequence ID" value="NZ_QRHZ01000001.1"/>
</dbReference>
<dbReference type="InterPro" id="IPR018875">
    <property type="entry name" value="Antirepressor_Ant_N"/>
</dbReference>
<organism evidence="2 3">
    <name type="scientific">Blautia obeum</name>
    <dbReference type="NCBI Taxonomy" id="40520"/>
    <lineage>
        <taxon>Bacteria</taxon>
        <taxon>Bacillati</taxon>
        <taxon>Bacillota</taxon>
        <taxon>Clostridia</taxon>
        <taxon>Lachnospirales</taxon>
        <taxon>Lachnospiraceae</taxon>
        <taxon>Blautia</taxon>
    </lineage>
</organism>
<gene>
    <name evidence="2" type="ORF">DW272_01960</name>
</gene>
<reference evidence="2 3" key="1">
    <citation type="submission" date="2018-08" db="EMBL/GenBank/DDBJ databases">
        <title>A genome reference for cultivated species of the human gut microbiota.</title>
        <authorList>
            <person name="Zou Y."/>
            <person name="Xue W."/>
            <person name="Luo G."/>
        </authorList>
    </citation>
    <scope>NUCLEOTIDE SEQUENCE [LARGE SCALE GENOMIC DNA]</scope>
    <source>
        <strain evidence="2 3">AM22-9LB</strain>
    </source>
</reference>
<feature type="domain" description="Antirepressor protein ant N-terminal" evidence="1">
    <location>
        <begin position="8"/>
        <end position="124"/>
    </location>
</feature>